<dbReference type="EMBL" id="BMMZ01000006">
    <property type="protein sequence ID" value="GGL68194.1"/>
    <property type="molecule type" value="Genomic_DNA"/>
</dbReference>
<feature type="region of interest" description="Disordered" evidence="1">
    <location>
        <begin position="76"/>
        <end position="95"/>
    </location>
</feature>
<protein>
    <submittedName>
        <fullName evidence="2">Uncharacterized protein</fullName>
    </submittedName>
</protein>
<proteinExistence type="predicted"/>
<gene>
    <name evidence="2" type="ORF">GCM10011575_28400</name>
</gene>
<evidence type="ECO:0000313" key="2">
    <source>
        <dbReference type="EMBL" id="GGL68194.1"/>
    </source>
</evidence>
<accession>A0A917SB67</accession>
<reference evidence="2" key="1">
    <citation type="journal article" date="2014" name="Int. J. Syst. Evol. Microbiol.">
        <title>Complete genome sequence of Corynebacterium casei LMG S-19264T (=DSM 44701T), isolated from a smear-ripened cheese.</title>
        <authorList>
            <consortium name="US DOE Joint Genome Institute (JGI-PGF)"/>
            <person name="Walter F."/>
            <person name="Albersmeier A."/>
            <person name="Kalinowski J."/>
            <person name="Ruckert C."/>
        </authorList>
    </citation>
    <scope>NUCLEOTIDE SEQUENCE</scope>
    <source>
        <strain evidence="2">CGMCC 4.7306</strain>
    </source>
</reference>
<dbReference type="AlphaFoldDB" id="A0A917SB67"/>
<name>A0A917SB67_9ACTN</name>
<dbReference type="Proteomes" id="UP000613840">
    <property type="component" value="Unassembled WGS sequence"/>
</dbReference>
<sequence>MADDPDSHAAEPILRTRDRLRQLRRLADSADAADGVELFGALCAYLDQLYGPPGFDRLLAAPDRARVTSMVNSMINSARADRSRQDHGDPRRLDQPVNAAVTLAQGRQLADRLARAGDWQAGLGDALIDLYDYLDQLHGGTLTALLNSAERRRVAAVVSDLRAATLRR</sequence>
<feature type="compositionally biased region" description="Basic and acidic residues" evidence="1">
    <location>
        <begin position="79"/>
        <end position="94"/>
    </location>
</feature>
<dbReference type="RefSeq" id="WP_229670100.1">
    <property type="nucleotide sequence ID" value="NZ_BMMZ01000006.1"/>
</dbReference>
<evidence type="ECO:0000256" key="1">
    <source>
        <dbReference type="SAM" id="MobiDB-lite"/>
    </source>
</evidence>
<evidence type="ECO:0000313" key="3">
    <source>
        <dbReference type="Proteomes" id="UP000613840"/>
    </source>
</evidence>
<reference evidence="2" key="2">
    <citation type="submission" date="2020-09" db="EMBL/GenBank/DDBJ databases">
        <authorList>
            <person name="Sun Q."/>
            <person name="Zhou Y."/>
        </authorList>
    </citation>
    <scope>NUCLEOTIDE SEQUENCE</scope>
    <source>
        <strain evidence="2">CGMCC 4.7306</strain>
    </source>
</reference>
<keyword evidence="3" id="KW-1185">Reference proteome</keyword>
<organism evidence="2 3">
    <name type="scientific">Microlunatus endophyticus</name>
    <dbReference type="NCBI Taxonomy" id="1716077"/>
    <lineage>
        <taxon>Bacteria</taxon>
        <taxon>Bacillati</taxon>
        <taxon>Actinomycetota</taxon>
        <taxon>Actinomycetes</taxon>
        <taxon>Propionibacteriales</taxon>
        <taxon>Propionibacteriaceae</taxon>
        <taxon>Microlunatus</taxon>
    </lineage>
</organism>
<comment type="caution">
    <text evidence="2">The sequence shown here is derived from an EMBL/GenBank/DDBJ whole genome shotgun (WGS) entry which is preliminary data.</text>
</comment>